<feature type="compositionally biased region" description="Polar residues" evidence="1">
    <location>
        <begin position="460"/>
        <end position="474"/>
    </location>
</feature>
<feature type="compositionally biased region" description="Polar residues" evidence="1">
    <location>
        <begin position="1272"/>
        <end position="1285"/>
    </location>
</feature>
<proteinExistence type="predicted"/>
<feature type="compositionally biased region" description="Pro residues" evidence="1">
    <location>
        <begin position="892"/>
        <end position="908"/>
    </location>
</feature>
<feature type="compositionally biased region" description="Polar residues" evidence="1">
    <location>
        <begin position="959"/>
        <end position="982"/>
    </location>
</feature>
<dbReference type="KEGG" id="mgl:MGL_0890"/>
<feature type="compositionally biased region" description="Basic residues" evidence="1">
    <location>
        <begin position="1"/>
        <end position="10"/>
    </location>
</feature>
<dbReference type="InParanoid" id="A8PVJ9"/>
<feature type="compositionally biased region" description="Polar residues" evidence="1">
    <location>
        <begin position="1018"/>
        <end position="1031"/>
    </location>
</feature>
<name>A8PVJ9_MALGO</name>
<evidence type="ECO:0000313" key="2">
    <source>
        <dbReference type="EMBL" id="EDP44408.1"/>
    </source>
</evidence>
<feature type="compositionally biased region" description="Polar residues" evidence="1">
    <location>
        <begin position="30"/>
        <end position="42"/>
    </location>
</feature>
<feature type="compositionally biased region" description="Pro residues" evidence="1">
    <location>
        <begin position="245"/>
        <end position="255"/>
    </location>
</feature>
<keyword evidence="3" id="KW-1185">Reference proteome</keyword>
<feature type="compositionally biased region" description="Low complexity" evidence="1">
    <location>
        <begin position="335"/>
        <end position="346"/>
    </location>
</feature>
<evidence type="ECO:0000256" key="1">
    <source>
        <dbReference type="SAM" id="MobiDB-lite"/>
    </source>
</evidence>
<feature type="compositionally biased region" description="Polar residues" evidence="1">
    <location>
        <begin position="224"/>
        <end position="234"/>
    </location>
</feature>
<dbReference type="VEuPathDB" id="FungiDB:MGL_0890"/>
<feature type="compositionally biased region" description="Low complexity" evidence="1">
    <location>
        <begin position="235"/>
        <end position="244"/>
    </location>
</feature>
<feature type="compositionally biased region" description="Polar residues" evidence="1">
    <location>
        <begin position="1311"/>
        <end position="1327"/>
    </location>
</feature>
<feature type="region of interest" description="Disordered" evidence="1">
    <location>
        <begin position="1070"/>
        <end position="1195"/>
    </location>
</feature>
<feature type="compositionally biased region" description="Polar residues" evidence="1">
    <location>
        <begin position="1071"/>
        <end position="1080"/>
    </location>
</feature>
<dbReference type="OrthoDB" id="2526154at2759"/>
<protein>
    <submittedName>
        <fullName evidence="2">Uncharacterized protein</fullName>
    </submittedName>
</protein>
<feature type="compositionally biased region" description="Low complexity" evidence="1">
    <location>
        <begin position="1005"/>
        <end position="1017"/>
    </location>
</feature>
<feature type="compositionally biased region" description="Basic and acidic residues" evidence="1">
    <location>
        <begin position="371"/>
        <end position="384"/>
    </location>
</feature>
<reference evidence="2 3" key="1">
    <citation type="journal article" date="2007" name="Proc. Natl. Acad. Sci. U.S.A.">
        <title>Dandruff-associated Malassezia genomes reveal convergent and divergent virulence traits shared with plant and human fungal pathogens.</title>
        <authorList>
            <person name="Xu J."/>
            <person name="Saunders C.W."/>
            <person name="Hu P."/>
            <person name="Grant R.A."/>
            <person name="Boekhout T."/>
            <person name="Kuramae E.E."/>
            <person name="Kronstad J.W."/>
            <person name="Deangelis Y.M."/>
            <person name="Reeder N.L."/>
            <person name="Johnstone K.R."/>
            <person name="Leland M."/>
            <person name="Fieno A.M."/>
            <person name="Begley W.M."/>
            <person name="Sun Y."/>
            <person name="Lacey M.P."/>
            <person name="Chaudhary T."/>
            <person name="Keough T."/>
            <person name="Chu L."/>
            <person name="Sears R."/>
            <person name="Yuan B."/>
            <person name="Dawson T.L.Jr."/>
        </authorList>
    </citation>
    <scope>NUCLEOTIDE SEQUENCE [LARGE SCALE GENOMIC DNA]</scope>
    <source>
        <strain evidence="3">ATCC MYA-4612 / CBS 7966</strain>
    </source>
</reference>
<feature type="compositionally biased region" description="Polar residues" evidence="1">
    <location>
        <begin position="797"/>
        <end position="808"/>
    </location>
</feature>
<dbReference type="OMA" id="WWRPFLA"/>
<feature type="compositionally biased region" description="Low complexity" evidence="1">
    <location>
        <begin position="179"/>
        <end position="198"/>
    </location>
</feature>
<feature type="region of interest" description="Disordered" evidence="1">
    <location>
        <begin position="647"/>
        <end position="1053"/>
    </location>
</feature>
<dbReference type="RefSeq" id="XP_001731622.1">
    <property type="nucleotide sequence ID" value="XM_001731570.1"/>
</dbReference>
<dbReference type="EMBL" id="AAYY01000003">
    <property type="protein sequence ID" value="EDP44408.1"/>
    <property type="molecule type" value="Genomic_DNA"/>
</dbReference>
<feature type="compositionally biased region" description="Low complexity" evidence="1">
    <location>
        <begin position="1114"/>
        <end position="1125"/>
    </location>
</feature>
<gene>
    <name evidence="2" type="ORF">MGL_0890</name>
</gene>
<feature type="compositionally biased region" description="Polar residues" evidence="1">
    <location>
        <begin position="776"/>
        <end position="785"/>
    </location>
</feature>
<feature type="region of interest" description="Disordered" evidence="1">
    <location>
        <begin position="1"/>
        <end position="47"/>
    </location>
</feature>
<comment type="caution">
    <text evidence="2">The sequence shown here is derived from an EMBL/GenBank/DDBJ whole genome shotgun (WGS) entry which is preliminary data.</text>
</comment>
<sequence length="1395" mass="150618">MPSLTYHRRGNPSPRSRQGTPSRRLPRVASQMSLGSTRSTPGPASFSFEAGRLPIVARLEWAVDPLRAKWWRPFLAHAEAVAESSVSNKSSDAPPLPAPKTGGPRPLHLASHVISPSSSRILPPPPSGEPPKPRSTSYTYMPPEPASGVSPENDMVPQDAPVNLRDAPIIEPTSQVSESAPTSSAPDMATAPTTPAADRPLYDHHEWATEPLPSETGSVVIRTPPQQQFSHDAFSSSSPASPASPQVPPPPPPRPSSKQRHLDYDQPMDDNRHLESNERPSTHNQDTTDAHEDDLRDVVDHGHSKGVDSELHDKQDKKHDAAPEAEPKRDRHTMSSTVASLSAAASRLFGSHKSNEPSKPRTPPSPELDVEEARDRLTEQERKSALARRHKHRASIDVPRSVKRASARMNEVMESQDPDNELMTTDEKARGHRRSTSTPHVPPNDWHSRPMPLPPPLMMTSTSRPNQPAEQPNSMLEEPPMPALNTLAMPSDVADVAPKRGAIDRVRHRSNASLRSPIMLGNSLPEPESTSLSSDKSSPWPSAPTSASLSATASEPAPTAGLPHQDRASIEAPSAVQLSRQDSIDFNNTLGDLQRALELLSPRSDAHRRPFVSGVRRNLMAERPMMSDTIREQPDSPVPIANRAALSTHSSHTDDLLNLKDSPDLGSMDAPAQFSSAPVPSGHLRSSSHASASAPLGTSLSWTSSGTSPMGPADSAALSAPPAPPAVALQLDEPPTDPKGSNDMQRSSSIDAAHRQPADDQSVWGLPNGEAPAWSAEQTPLTSALAQWGHGPRPAWQASSDGWPQDNISFAAHPAPPQMRDSYPLHDPWPHDVMASSTEPLQIRDSQSLAPRRLEAPAWEENSWAQAAPQARASDVPSSRVLTPPESAAPLPEHPPVRIPQNSTPPVPTQLVPAQQPLLSKLGALDVSIPPHDGAWSVRWDLPPNGPPQPPPKDEHELSQTQWLSNPDDATTQLESVLQRMQPSGPVQPPPVAVDDDWARWTDKAAASKPAVSSSSSEPQPQVTDVHQNANMPVMPNSLFPPSDEQMPQELGRKERASTAMPMLGPAAMTSPESSINSVPTHAPPLAPDAESSGPSVLGPLHVQGRMTPPNHEPMPISSMSPMSPNLQLNGNQLAPDAQASAELSHEHNGVLNSPSRHFFSKMSPKFKWPRRRKEEKHQQQQHLSPSMSEEDLSLLDRSRASTNSLSTLSRGAAGRPHMRSIEPQSLLIETPPVMAPELATTAPRRQAPSQGFFGSPASHNDESFDGPPPFQNSSGAVLPTSSSWGAHDPLHPPHFMPSKVGTSFDESRMMGTSSGRPSFTNANTNKDLMMSQAPSPPTAGAQLRNDIPDAETSLPHSPQMNMMHTGERDLQDLSNKSLSKEKSSQGMRSLFRRS</sequence>
<feature type="compositionally biased region" description="Basic and acidic residues" evidence="1">
    <location>
        <begin position="651"/>
        <end position="663"/>
    </location>
</feature>
<feature type="compositionally biased region" description="Basic and acidic residues" evidence="1">
    <location>
        <begin position="260"/>
        <end position="333"/>
    </location>
</feature>
<dbReference type="STRING" id="425265.A8PVJ9"/>
<feature type="compositionally biased region" description="Low complexity" evidence="1">
    <location>
        <begin position="83"/>
        <end position="93"/>
    </location>
</feature>
<evidence type="ECO:0000313" key="3">
    <source>
        <dbReference type="Proteomes" id="UP000008837"/>
    </source>
</evidence>
<feature type="region of interest" description="Disordered" evidence="1">
    <location>
        <begin position="1243"/>
        <end position="1395"/>
    </location>
</feature>
<organism evidence="2 3">
    <name type="scientific">Malassezia globosa (strain ATCC MYA-4612 / CBS 7966)</name>
    <name type="common">Dandruff-associated fungus</name>
    <dbReference type="NCBI Taxonomy" id="425265"/>
    <lineage>
        <taxon>Eukaryota</taxon>
        <taxon>Fungi</taxon>
        <taxon>Dikarya</taxon>
        <taxon>Basidiomycota</taxon>
        <taxon>Ustilaginomycotina</taxon>
        <taxon>Malasseziomycetes</taxon>
        <taxon>Malasseziales</taxon>
        <taxon>Malasseziaceae</taxon>
        <taxon>Malassezia</taxon>
    </lineage>
</organism>
<accession>A8PVJ9</accession>
<feature type="region of interest" description="Disordered" evidence="1">
    <location>
        <begin position="83"/>
        <end position="565"/>
    </location>
</feature>
<feature type="compositionally biased region" description="Low complexity" evidence="1">
    <location>
        <begin position="680"/>
        <end position="720"/>
    </location>
</feature>
<dbReference type="Proteomes" id="UP000008837">
    <property type="component" value="Unassembled WGS sequence"/>
</dbReference>
<dbReference type="GeneID" id="5855928"/>
<feature type="compositionally biased region" description="Polar residues" evidence="1">
    <location>
        <begin position="835"/>
        <end position="849"/>
    </location>
</feature>
<feature type="compositionally biased region" description="Low complexity" evidence="1">
    <location>
        <begin position="523"/>
        <end position="560"/>
    </location>
</feature>